<protein>
    <submittedName>
        <fullName evidence="13">TonB-dependent receptor</fullName>
    </submittedName>
</protein>
<dbReference type="RefSeq" id="WP_039496845.1">
    <property type="nucleotide sequence ID" value="NZ_CBCSDF010000003.1"/>
</dbReference>
<comment type="similarity">
    <text evidence="8 9">Belongs to the TonB-dependent receptor family.</text>
</comment>
<evidence type="ECO:0000256" key="5">
    <source>
        <dbReference type="ARBA" id="ARBA00023077"/>
    </source>
</evidence>
<keyword evidence="3 8" id="KW-1134">Transmembrane beta strand</keyword>
<gene>
    <name evidence="13" type="ORF">F9Y85_00405</name>
    <name evidence="14" type="ORF">R5H13_13165</name>
</gene>
<accession>A0A8I2H6I2</accession>
<keyword evidence="16" id="KW-1185">Reference proteome</keyword>
<comment type="subcellular location">
    <subcellularLocation>
        <location evidence="1 8">Cell outer membrane</location>
        <topology evidence="1 8">Multi-pass membrane protein</topology>
    </subcellularLocation>
</comment>
<keyword evidence="13" id="KW-0675">Receptor</keyword>
<keyword evidence="4 8" id="KW-0812">Transmembrane</keyword>
<dbReference type="GO" id="GO:0009279">
    <property type="term" value="C:cell outer membrane"/>
    <property type="evidence" value="ECO:0007669"/>
    <property type="project" value="UniProtKB-SubCell"/>
</dbReference>
<evidence type="ECO:0000256" key="9">
    <source>
        <dbReference type="RuleBase" id="RU003357"/>
    </source>
</evidence>
<dbReference type="PROSITE" id="PS52016">
    <property type="entry name" value="TONB_DEPENDENT_REC_3"/>
    <property type="match status" value="1"/>
</dbReference>
<proteinExistence type="inferred from homology"/>
<feature type="chain" id="PRO_5044460587" evidence="10">
    <location>
        <begin position="22"/>
        <end position="955"/>
    </location>
</feature>
<dbReference type="InterPro" id="IPR039426">
    <property type="entry name" value="TonB-dep_rcpt-like"/>
</dbReference>
<dbReference type="Pfam" id="PF07715">
    <property type="entry name" value="Plug"/>
    <property type="match status" value="1"/>
</dbReference>
<keyword evidence="6 8" id="KW-0472">Membrane</keyword>
<evidence type="ECO:0000256" key="4">
    <source>
        <dbReference type="ARBA" id="ARBA00022692"/>
    </source>
</evidence>
<dbReference type="GeneID" id="98336530"/>
<dbReference type="Proteomes" id="UP001304419">
    <property type="component" value="Chromosome 1"/>
</dbReference>
<evidence type="ECO:0000256" key="3">
    <source>
        <dbReference type="ARBA" id="ARBA00022452"/>
    </source>
</evidence>
<dbReference type="InterPro" id="IPR000531">
    <property type="entry name" value="Beta-barrel_TonB"/>
</dbReference>
<keyword evidence="7 8" id="KW-0998">Cell outer membrane</keyword>
<evidence type="ECO:0000256" key="1">
    <source>
        <dbReference type="ARBA" id="ARBA00004571"/>
    </source>
</evidence>
<evidence type="ECO:0000256" key="10">
    <source>
        <dbReference type="SAM" id="SignalP"/>
    </source>
</evidence>
<dbReference type="EMBL" id="WEIA01000001">
    <property type="protein sequence ID" value="NLR19815.1"/>
    <property type="molecule type" value="Genomic_DNA"/>
</dbReference>
<evidence type="ECO:0000259" key="12">
    <source>
        <dbReference type="Pfam" id="PF07715"/>
    </source>
</evidence>
<feature type="domain" description="TonB-dependent receptor-like beta-barrel" evidence="11">
    <location>
        <begin position="368"/>
        <end position="919"/>
    </location>
</feature>
<evidence type="ECO:0000313" key="14">
    <source>
        <dbReference type="EMBL" id="WOX27600.1"/>
    </source>
</evidence>
<evidence type="ECO:0000313" key="16">
    <source>
        <dbReference type="Proteomes" id="UP001304419"/>
    </source>
</evidence>
<reference evidence="13" key="1">
    <citation type="submission" date="2019-10" db="EMBL/GenBank/DDBJ databases">
        <authorList>
            <person name="Paulsen S."/>
        </authorList>
    </citation>
    <scope>NUCLEOTIDE SEQUENCE</scope>
    <source>
        <strain evidence="13">LMG 19692</strain>
    </source>
</reference>
<evidence type="ECO:0000259" key="11">
    <source>
        <dbReference type="Pfam" id="PF00593"/>
    </source>
</evidence>
<evidence type="ECO:0000313" key="15">
    <source>
        <dbReference type="Proteomes" id="UP000646877"/>
    </source>
</evidence>
<dbReference type="Pfam" id="PF00593">
    <property type="entry name" value="TonB_dep_Rec_b-barrel"/>
    <property type="match status" value="1"/>
</dbReference>
<evidence type="ECO:0000256" key="8">
    <source>
        <dbReference type="PROSITE-ProRule" id="PRU01360"/>
    </source>
</evidence>
<evidence type="ECO:0000256" key="7">
    <source>
        <dbReference type="ARBA" id="ARBA00023237"/>
    </source>
</evidence>
<dbReference type="InterPro" id="IPR037066">
    <property type="entry name" value="Plug_dom_sf"/>
</dbReference>
<keyword evidence="10" id="KW-0732">Signal</keyword>
<dbReference type="EMBL" id="CP137578">
    <property type="protein sequence ID" value="WOX27600.1"/>
    <property type="molecule type" value="Genomic_DNA"/>
</dbReference>
<sequence>MLNNKLTKAVRLAIAFGGASAAVFATNAVAEEEGAKSVERIEVTGSRLKRTDLESTAPITVIGGEALGDMGISNVGEFVQSNPVMSGSPATTTRNNGGSGGVFVELRGLGSERTLVLINGRKPVSSDFQNIPAAMIDRIEILKDGASVAYGSSAMAGVVNIITKKELTGVEVKATTSWYDMFSGGKEQSFQLVGGKEFDTGHITVGFDYTKQDPIYQGDVKDVNFFQYPWQVLSEEGAKSFYENGLIPDGDNANVFILGSGSTPCGNFYVEGKGNFTNDKCPSGGDGKPSLSDMRPFVGGGEVNDTYNYNPVNLMQTPFEVINFFVDTSFELNDDLVVYTETRINKRTSKQELAAVPFDTAYDPGYVVTLSNGSTANGVSADNYYNPFGEDVYRSRRRMLEGGRYFEQDYVRFQQVAGLKGAINDNWQFDAYYNYGANSLQDTDFGQLYGPHLAKALGPSFKDDAGNVVCGTPDAPISDCVSLNVFGGPGTVTQEMLDYITAPLGDHYNDSFHQVRVDVFGELFEVPAGYVSSAFGLEYYTTEFEQVNDSGKFFDSVTGNTSKPLTGLSKNYTAASAEFLIPLVRDLGVESADLTLGARYDDFSTTGSNFSWMAKIESNIFDGLKFRANYSEVYREPTLSDLYSPELDSFESASDPCSAANIGGLSAAGQAKCLEMGAPAGGHNSADAQVRTRLGGNTGVQSEEGETFTIGFVWAPDFVENLGITIDYWDINIDGKIGSLATDDILQGCYAGLIEDMCAKISRGFDGSVDRVDSRTTNLQSMTARGIDLDVNYSFDTDFGAFVASVSWTHFLERGEENFDGETGTFIVEDLVGRFEDDTSYFEDKILFNLRYDLDNLRVVWAANYQSGLEYGDLTYIKRDNYDSLAGLVAKVDSYVYHDLTAQYSFDTNTTVQAGIRNLTDELPPYIETAFNANTDESNFKLFGRQFFLGVTQKF</sequence>
<evidence type="ECO:0000256" key="6">
    <source>
        <dbReference type="ARBA" id="ARBA00023136"/>
    </source>
</evidence>
<dbReference type="AlphaFoldDB" id="A0A8I2H6I2"/>
<dbReference type="InterPro" id="IPR036942">
    <property type="entry name" value="Beta-barrel_TonB_sf"/>
</dbReference>
<dbReference type="Gene3D" id="2.170.130.10">
    <property type="entry name" value="TonB-dependent receptor, plug domain"/>
    <property type="match status" value="1"/>
</dbReference>
<evidence type="ECO:0000313" key="13">
    <source>
        <dbReference type="EMBL" id="NLR19815.1"/>
    </source>
</evidence>
<organism evidence="13 15">
    <name type="scientific">Pseudoalteromonas maricaloris</name>
    <dbReference type="NCBI Taxonomy" id="184924"/>
    <lineage>
        <taxon>Bacteria</taxon>
        <taxon>Pseudomonadati</taxon>
        <taxon>Pseudomonadota</taxon>
        <taxon>Gammaproteobacteria</taxon>
        <taxon>Alteromonadales</taxon>
        <taxon>Pseudoalteromonadaceae</taxon>
        <taxon>Pseudoalteromonas</taxon>
    </lineage>
</organism>
<dbReference type="SUPFAM" id="SSF56935">
    <property type="entry name" value="Porins"/>
    <property type="match status" value="1"/>
</dbReference>
<dbReference type="PANTHER" id="PTHR47234">
    <property type="match status" value="1"/>
</dbReference>
<evidence type="ECO:0000256" key="2">
    <source>
        <dbReference type="ARBA" id="ARBA00022448"/>
    </source>
</evidence>
<reference evidence="14 16" key="2">
    <citation type="submission" date="2023-10" db="EMBL/GenBank/DDBJ databases">
        <title>To unveil natural product biosynthetic capacity in Pseudoalteromonas.</title>
        <authorList>
            <person name="Wang J."/>
        </authorList>
    </citation>
    <scope>NUCLEOTIDE SEQUENCE [LARGE SCALE GENOMIC DNA]</scope>
    <source>
        <strain evidence="14 16">DSM 15914</strain>
    </source>
</reference>
<name>A0A8I2H6I2_9GAMM</name>
<dbReference type="PANTHER" id="PTHR47234:SF2">
    <property type="entry name" value="TONB-DEPENDENT RECEPTOR"/>
    <property type="match status" value="1"/>
</dbReference>
<feature type="domain" description="TonB-dependent receptor plug" evidence="12">
    <location>
        <begin position="54"/>
        <end position="158"/>
    </location>
</feature>
<dbReference type="Proteomes" id="UP000646877">
    <property type="component" value="Unassembled WGS sequence"/>
</dbReference>
<feature type="signal peptide" evidence="10">
    <location>
        <begin position="1"/>
        <end position="21"/>
    </location>
</feature>
<keyword evidence="2 8" id="KW-0813">Transport</keyword>
<keyword evidence="5 9" id="KW-0798">TonB box</keyword>
<dbReference type="Gene3D" id="2.40.170.20">
    <property type="entry name" value="TonB-dependent receptor, beta-barrel domain"/>
    <property type="match status" value="1"/>
</dbReference>
<dbReference type="InterPro" id="IPR012910">
    <property type="entry name" value="Plug_dom"/>
</dbReference>